<dbReference type="InterPro" id="IPR000277">
    <property type="entry name" value="Cys/Met-Metab_PyrdxlP-dep_enz"/>
</dbReference>
<organism evidence="9 10">
    <name type="scientific">Paenibacillus timonensis</name>
    <dbReference type="NCBI Taxonomy" id="225915"/>
    <lineage>
        <taxon>Bacteria</taxon>
        <taxon>Bacillati</taxon>
        <taxon>Bacillota</taxon>
        <taxon>Bacilli</taxon>
        <taxon>Bacillales</taxon>
        <taxon>Paenibacillaceae</taxon>
        <taxon>Paenibacillus</taxon>
    </lineage>
</organism>
<comment type="caution">
    <text evidence="9">The sequence shown here is derived from an EMBL/GenBank/DDBJ whole genome shotgun (WGS) entry which is preliminary data.</text>
</comment>
<gene>
    <name evidence="9" type="ORF">ACFQ2Z_15575</name>
</gene>
<sequence>MSGQEKRENKFETKLIHFGSEVDEATGASSVPIYQASTFHHHDIFNPPQHDYSRSGNPTRQALEDYIAVLEGGVQGFAFASGMAAISTTLMLFSAGDHIIVTEDVYGGTYRLLSNILTRMNIETTFVDMTQPELVKSALKANTKAVYMETPSNPTLKITDIAEISAWAREKGLLSIVDNTFMTPYYQRPIELGTDIVLHSATKFLGGHSDVLAGLAVARTEELARQLKYVQNGLGTVLGAQDSWLLMRGMKTLGARMAHSEISARKLADWLSRRGDIDAVYYPGLPEHPGREVQEKQSTGYGAVVSFDVGSGERAKRLLNRVKLPLVAVSLGAVESILSYPPMMSHASMPPEVRAERGITDGLLRFSVGLEDIDDLLADLDEALRNS</sequence>
<evidence type="ECO:0000256" key="5">
    <source>
        <dbReference type="ARBA" id="ARBA00022898"/>
    </source>
</evidence>
<keyword evidence="6" id="KW-0486">Methionine biosynthesis</keyword>
<evidence type="ECO:0000313" key="10">
    <source>
        <dbReference type="Proteomes" id="UP001597211"/>
    </source>
</evidence>
<dbReference type="InterPro" id="IPR054542">
    <property type="entry name" value="Cys_met_metab_PP"/>
</dbReference>
<comment type="similarity">
    <text evidence="2 8">Belongs to the trans-sulfuration enzymes family.</text>
</comment>
<dbReference type="InterPro" id="IPR015424">
    <property type="entry name" value="PyrdxlP-dep_Trfase"/>
</dbReference>
<keyword evidence="10" id="KW-1185">Reference proteome</keyword>
<evidence type="ECO:0000256" key="4">
    <source>
        <dbReference type="ARBA" id="ARBA00022605"/>
    </source>
</evidence>
<protein>
    <recommendedName>
        <fullName evidence="3">cysteine-S-conjugate beta-lyase</fullName>
        <ecNumber evidence="3">4.4.1.13</ecNumber>
    </recommendedName>
</protein>
<keyword evidence="7" id="KW-0456">Lyase</keyword>
<accession>A0ABW3SDC7</accession>
<dbReference type="InterPro" id="IPR015422">
    <property type="entry name" value="PyrdxlP-dep_Trfase_small"/>
</dbReference>
<name>A0ABW3SDC7_9BACL</name>
<dbReference type="PANTHER" id="PTHR11808">
    <property type="entry name" value="TRANS-SULFURATION ENZYME FAMILY MEMBER"/>
    <property type="match status" value="1"/>
</dbReference>
<dbReference type="PIRSF" id="PIRSF001434">
    <property type="entry name" value="CGS"/>
    <property type="match status" value="1"/>
</dbReference>
<keyword evidence="4" id="KW-0028">Amino-acid biosynthesis</keyword>
<evidence type="ECO:0000256" key="8">
    <source>
        <dbReference type="RuleBase" id="RU362118"/>
    </source>
</evidence>
<dbReference type="Pfam" id="PF01053">
    <property type="entry name" value="Cys_Met_Meta_PP"/>
    <property type="match status" value="1"/>
</dbReference>
<evidence type="ECO:0000313" key="9">
    <source>
        <dbReference type="EMBL" id="MFD1182779.1"/>
    </source>
</evidence>
<comment type="cofactor">
    <cofactor evidence="1 8">
        <name>pyridoxal 5'-phosphate</name>
        <dbReference type="ChEBI" id="CHEBI:597326"/>
    </cofactor>
</comment>
<evidence type="ECO:0000256" key="7">
    <source>
        <dbReference type="ARBA" id="ARBA00023239"/>
    </source>
</evidence>
<dbReference type="SUPFAM" id="SSF53383">
    <property type="entry name" value="PLP-dependent transferases"/>
    <property type="match status" value="1"/>
</dbReference>
<reference evidence="10" key="1">
    <citation type="journal article" date="2019" name="Int. J. Syst. Evol. Microbiol.">
        <title>The Global Catalogue of Microorganisms (GCM) 10K type strain sequencing project: providing services to taxonomists for standard genome sequencing and annotation.</title>
        <authorList>
            <consortium name="The Broad Institute Genomics Platform"/>
            <consortium name="The Broad Institute Genome Sequencing Center for Infectious Disease"/>
            <person name="Wu L."/>
            <person name="Ma J."/>
        </authorList>
    </citation>
    <scope>NUCLEOTIDE SEQUENCE [LARGE SCALE GENOMIC DNA]</scope>
    <source>
        <strain evidence="10">CCUG 48216</strain>
    </source>
</reference>
<dbReference type="PROSITE" id="PS00868">
    <property type="entry name" value="CYS_MET_METAB_PP"/>
    <property type="match status" value="1"/>
</dbReference>
<proteinExistence type="inferred from homology"/>
<evidence type="ECO:0000256" key="6">
    <source>
        <dbReference type="ARBA" id="ARBA00023167"/>
    </source>
</evidence>
<evidence type="ECO:0000256" key="1">
    <source>
        <dbReference type="ARBA" id="ARBA00001933"/>
    </source>
</evidence>
<dbReference type="CDD" id="cd00614">
    <property type="entry name" value="CGS_like"/>
    <property type="match status" value="1"/>
</dbReference>
<dbReference type="EC" id="4.4.1.13" evidence="3"/>
<dbReference type="EMBL" id="JBHTKZ010000031">
    <property type="protein sequence ID" value="MFD1182779.1"/>
    <property type="molecule type" value="Genomic_DNA"/>
</dbReference>
<dbReference type="Gene3D" id="3.40.640.10">
    <property type="entry name" value="Type I PLP-dependent aspartate aminotransferase-like (Major domain)"/>
    <property type="match status" value="1"/>
</dbReference>
<dbReference type="Gene3D" id="3.90.1150.10">
    <property type="entry name" value="Aspartate Aminotransferase, domain 1"/>
    <property type="match status" value="1"/>
</dbReference>
<dbReference type="PANTHER" id="PTHR11808:SF50">
    <property type="entry name" value="CYSTATHIONINE BETA-LYASE"/>
    <property type="match status" value="1"/>
</dbReference>
<evidence type="ECO:0000256" key="2">
    <source>
        <dbReference type="ARBA" id="ARBA00009077"/>
    </source>
</evidence>
<dbReference type="InterPro" id="IPR015421">
    <property type="entry name" value="PyrdxlP-dep_Trfase_major"/>
</dbReference>
<evidence type="ECO:0000256" key="3">
    <source>
        <dbReference type="ARBA" id="ARBA00012224"/>
    </source>
</evidence>
<dbReference type="RefSeq" id="WP_240270857.1">
    <property type="nucleotide sequence ID" value="NZ_JAKSXN010000058.1"/>
</dbReference>
<dbReference type="Proteomes" id="UP001597211">
    <property type="component" value="Unassembled WGS sequence"/>
</dbReference>
<keyword evidence="5 8" id="KW-0663">Pyridoxal phosphate</keyword>